<organism evidence="3 4">
    <name type="scientific">Niveispirillum lacus</name>
    <dbReference type="NCBI Taxonomy" id="1981099"/>
    <lineage>
        <taxon>Bacteria</taxon>
        <taxon>Pseudomonadati</taxon>
        <taxon>Pseudomonadota</taxon>
        <taxon>Alphaproteobacteria</taxon>
        <taxon>Rhodospirillales</taxon>
        <taxon>Azospirillaceae</taxon>
        <taxon>Niveispirillum</taxon>
    </lineage>
</organism>
<name>A0A255Z2N6_9PROT</name>
<dbReference type="OrthoDB" id="8586159at2"/>
<comment type="caution">
    <text evidence="3">The sequence shown here is derived from an EMBL/GenBank/DDBJ whole genome shotgun (WGS) entry which is preliminary data.</text>
</comment>
<evidence type="ECO:0000313" key="4">
    <source>
        <dbReference type="Proteomes" id="UP000216998"/>
    </source>
</evidence>
<dbReference type="InterPro" id="IPR002641">
    <property type="entry name" value="PNPLA_dom"/>
</dbReference>
<gene>
    <name evidence="3" type="ORF">CHU95_05705</name>
</gene>
<dbReference type="Proteomes" id="UP000216998">
    <property type="component" value="Unassembled WGS sequence"/>
</dbReference>
<dbReference type="InterPro" id="IPR016035">
    <property type="entry name" value="Acyl_Trfase/lysoPLipase"/>
</dbReference>
<accession>A0A255Z2N6</accession>
<evidence type="ECO:0000259" key="2">
    <source>
        <dbReference type="Pfam" id="PF01734"/>
    </source>
</evidence>
<dbReference type="SUPFAM" id="SSF52151">
    <property type="entry name" value="FabD/lysophospholipase-like"/>
    <property type="match status" value="1"/>
</dbReference>
<feature type="domain" description="PNPLA" evidence="2">
    <location>
        <begin position="60"/>
        <end position="249"/>
    </location>
</feature>
<protein>
    <recommendedName>
        <fullName evidence="2">PNPLA domain-containing protein</fullName>
    </recommendedName>
</protein>
<proteinExistence type="predicted"/>
<evidence type="ECO:0000256" key="1">
    <source>
        <dbReference type="ARBA" id="ARBA00023098"/>
    </source>
</evidence>
<dbReference type="GO" id="GO:0006629">
    <property type="term" value="P:lipid metabolic process"/>
    <property type="evidence" value="ECO:0007669"/>
    <property type="project" value="UniProtKB-KW"/>
</dbReference>
<keyword evidence="4" id="KW-1185">Reference proteome</keyword>
<dbReference type="AlphaFoldDB" id="A0A255Z2N6"/>
<dbReference type="EMBL" id="NOXU01000024">
    <property type="protein sequence ID" value="OYQ35773.1"/>
    <property type="molecule type" value="Genomic_DNA"/>
</dbReference>
<dbReference type="Pfam" id="PF01734">
    <property type="entry name" value="Patatin"/>
    <property type="match status" value="1"/>
</dbReference>
<keyword evidence="1" id="KW-0443">Lipid metabolism</keyword>
<sequence length="361" mass="40470">MAGPSMCSKPLRFLAGREAMTRIRRDGLYEEMFDVVAGASGGAKWLALTRLDQALFGRWFQQRTRPLHMVGSSIGTWRFACLAQPDRVAAAQRFEAAYLDYSVDDRVTATELTEHCRNFLRLIFGADGIDHVLSHPFMRQSILAVRGRGPIKPPLGKIGLGLGLGMAGIANLASRRSLPLFFERTVLYDRRDPPPFDLLAEFPTQSVPLTASNLMPALLASSAVPFVFEGVIDPDGARPGLYLDGGIMDYHLDMAFTPPGLILFPHFSHRIIPGWFDKALPWRRAREVSLSRMLVLCPSVEFTQALPFGKIPDRGDFQRMDTVTRQKYWRTAVAETDRLADCWLEAVEKDRVPDLIEPLRP</sequence>
<evidence type="ECO:0000313" key="3">
    <source>
        <dbReference type="EMBL" id="OYQ35773.1"/>
    </source>
</evidence>
<reference evidence="3 4" key="1">
    <citation type="submission" date="2017-07" db="EMBL/GenBank/DDBJ databases">
        <title>Niveispirillum cyanobacteriorum sp. nov., isolated from cyanobacterial aggregates in a eutrophic lake.</title>
        <authorList>
            <person name="Cai H."/>
        </authorList>
    </citation>
    <scope>NUCLEOTIDE SEQUENCE [LARGE SCALE GENOMIC DNA]</scope>
    <source>
        <strain evidence="4">TH1-14</strain>
    </source>
</reference>